<dbReference type="PANTHER" id="PTHR30346">
    <property type="entry name" value="TRANSCRIPTIONAL DUAL REGULATOR HCAR-RELATED"/>
    <property type="match status" value="1"/>
</dbReference>
<dbReference type="GO" id="GO:0003700">
    <property type="term" value="F:DNA-binding transcription factor activity"/>
    <property type="evidence" value="ECO:0007669"/>
    <property type="project" value="InterPro"/>
</dbReference>
<organism evidence="6">
    <name type="scientific">freshwater metagenome</name>
    <dbReference type="NCBI Taxonomy" id="449393"/>
    <lineage>
        <taxon>unclassified sequences</taxon>
        <taxon>metagenomes</taxon>
        <taxon>ecological metagenomes</taxon>
    </lineage>
</organism>
<gene>
    <name evidence="6" type="ORF">UFOPK3564_01584</name>
</gene>
<keyword evidence="2" id="KW-0805">Transcription regulation</keyword>
<reference evidence="6" key="1">
    <citation type="submission" date="2020-05" db="EMBL/GenBank/DDBJ databases">
        <authorList>
            <person name="Chiriac C."/>
            <person name="Salcher M."/>
            <person name="Ghai R."/>
            <person name="Kavagutti S V."/>
        </authorList>
    </citation>
    <scope>NUCLEOTIDE SEQUENCE</scope>
</reference>
<dbReference type="AlphaFoldDB" id="A0A6J7H5Z4"/>
<name>A0A6J7H5Z4_9ZZZZ</name>
<sequence>MDVQGLRLLREIARLGSISAAADALGYTQSAASRQLGALERATGHPLADRTATGARLTPAGEIVVRRADVALAELDDIGHELARLHAARPAGVRLRAFTTAVSSFVPAAALEVAGIVDVDLAISSGHVPDEATITGGHADVCVSTRDASAPAIPGVRVVELRRDPLWACLPAGHPRAADERVAIADLRGDRWVLTAMTLCVDRSIVAEACARNGFAPVAGARSDDYAAVQGLVAAGAGVAVLPQMALGTLHPGVVVRPVSVPLVRRVVALTSTATTPGVDALVAALRTAARAVPEPGTAGLVATSR</sequence>
<dbReference type="InterPro" id="IPR036388">
    <property type="entry name" value="WH-like_DNA-bd_sf"/>
</dbReference>
<keyword evidence="3" id="KW-0238">DNA-binding</keyword>
<dbReference type="PROSITE" id="PS50931">
    <property type="entry name" value="HTH_LYSR"/>
    <property type="match status" value="1"/>
</dbReference>
<dbReference type="Gene3D" id="3.40.190.10">
    <property type="entry name" value="Periplasmic binding protein-like II"/>
    <property type="match status" value="2"/>
</dbReference>
<dbReference type="InterPro" id="IPR005119">
    <property type="entry name" value="LysR_subst-bd"/>
</dbReference>
<evidence type="ECO:0000313" key="6">
    <source>
        <dbReference type="EMBL" id="CAB4916341.1"/>
    </source>
</evidence>
<dbReference type="PANTHER" id="PTHR30346:SF29">
    <property type="entry name" value="LYSR SUBSTRATE-BINDING"/>
    <property type="match status" value="1"/>
</dbReference>
<evidence type="ECO:0000256" key="1">
    <source>
        <dbReference type="ARBA" id="ARBA00009437"/>
    </source>
</evidence>
<proteinExistence type="inferred from homology"/>
<evidence type="ECO:0000256" key="4">
    <source>
        <dbReference type="ARBA" id="ARBA00023163"/>
    </source>
</evidence>
<dbReference type="SUPFAM" id="SSF46785">
    <property type="entry name" value="Winged helix' DNA-binding domain"/>
    <property type="match status" value="1"/>
</dbReference>
<dbReference type="GO" id="GO:0003677">
    <property type="term" value="F:DNA binding"/>
    <property type="evidence" value="ECO:0007669"/>
    <property type="project" value="UniProtKB-KW"/>
</dbReference>
<comment type="similarity">
    <text evidence="1">Belongs to the LysR transcriptional regulatory family.</text>
</comment>
<dbReference type="Gene3D" id="1.10.10.10">
    <property type="entry name" value="Winged helix-like DNA-binding domain superfamily/Winged helix DNA-binding domain"/>
    <property type="match status" value="1"/>
</dbReference>
<accession>A0A6J7H5Z4</accession>
<dbReference type="SUPFAM" id="SSF53850">
    <property type="entry name" value="Periplasmic binding protein-like II"/>
    <property type="match status" value="1"/>
</dbReference>
<dbReference type="Pfam" id="PF03466">
    <property type="entry name" value="LysR_substrate"/>
    <property type="match status" value="1"/>
</dbReference>
<dbReference type="Pfam" id="PF00126">
    <property type="entry name" value="HTH_1"/>
    <property type="match status" value="1"/>
</dbReference>
<feature type="domain" description="HTH lysR-type" evidence="5">
    <location>
        <begin position="1"/>
        <end position="58"/>
    </location>
</feature>
<evidence type="ECO:0000259" key="5">
    <source>
        <dbReference type="PROSITE" id="PS50931"/>
    </source>
</evidence>
<dbReference type="InterPro" id="IPR036390">
    <property type="entry name" value="WH_DNA-bd_sf"/>
</dbReference>
<protein>
    <submittedName>
        <fullName evidence="6">Unannotated protein</fullName>
    </submittedName>
</protein>
<dbReference type="EMBL" id="CAFBMK010000083">
    <property type="protein sequence ID" value="CAB4916341.1"/>
    <property type="molecule type" value="Genomic_DNA"/>
</dbReference>
<evidence type="ECO:0000256" key="3">
    <source>
        <dbReference type="ARBA" id="ARBA00023125"/>
    </source>
</evidence>
<evidence type="ECO:0000256" key="2">
    <source>
        <dbReference type="ARBA" id="ARBA00023015"/>
    </source>
</evidence>
<keyword evidence="4" id="KW-0804">Transcription</keyword>
<dbReference type="GO" id="GO:0032993">
    <property type="term" value="C:protein-DNA complex"/>
    <property type="evidence" value="ECO:0007669"/>
    <property type="project" value="TreeGrafter"/>
</dbReference>
<dbReference type="InterPro" id="IPR000847">
    <property type="entry name" value="LysR_HTH_N"/>
</dbReference>